<name>A0A6A6ZK80_9PLEO</name>
<keyword evidence="2" id="KW-1185">Reference proteome</keyword>
<dbReference type="EMBL" id="MU006237">
    <property type="protein sequence ID" value="KAF2821288.1"/>
    <property type="molecule type" value="Genomic_DNA"/>
</dbReference>
<evidence type="ECO:0000313" key="2">
    <source>
        <dbReference type="Proteomes" id="UP000799424"/>
    </source>
</evidence>
<sequence length="150" mass="16723">MDGPEESLLEYLKSIAPTVRTLIPTLNQLAIVGWEPIKSVYPCQRNLSVLQMAFTDVGVELVSYPIDSDEELGFQPLSQLDYVEPGWVWVQGTVDHQHVARWMNGFGGDSTHHVDSCDINVSQEVEDGWILLEIVSSSGESRKASDMVMD</sequence>
<dbReference type="OrthoDB" id="3660227at2759"/>
<protein>
    <submittedName>
        <fullName evidence="1">Uncharacterized protein</fullName>
    </submittedName>
</protein>
<reference evidence="1" key="1">
    <citation type="journal article" date="2020" name="Stud. Mycol.">
        <title>101 Dothideomycetes genomes: a test case for predicting lifestyles and emergence of pathogens.</title>
        <authorList>
            <person name="Haridas S."/>
            <person name="Albert R."/>
            <person name="Binder M."/>
            <person name="Bloem J."/>
            <person name="Labutti K."/>
            <person name="Salamov A."/>
            <person name="Andreopoulos B."/>
            <person name="Baker S."/>
            <person name="Barry K."/>
            <person name="Bills G."/>
            <person name="Bluhm B."/>
            <person name="Cannon C."/>
            <person name="Castanera R."/>
            <person name="Culley D."/>
            <person name="Daum C."/>
            <person name="Ezra D."/>
            <person name="Gonzalez J."/>
            <person name="Henrissat B."/>
            <person name="Kuo A."/>
            <person name="Liang C."/>
            <person name="Lipzen A."/>
            <person name="Lutzoni F."/>
            <person name="Magnuson J."/>
            <person name="Mondo S."/>
            <person name="Nolan M."/>
            <person name="Ohm R."/>
            <person name="Pangilinan J."/>
            <person name="Park H.-J."/>
            <person name="Ramirez L."/>
            <person name="Alfaro M."/>
            <person name="Sun H."/>
            <person name="Tritt A."/>
            <person name="Yoshinaga Y."/>
            <person name="Zwiers L.-H."/>
            <person name="Turgeon B."/>
            <person name="Goodwin S."/>
            <person name="Spatafora J."/>
            <person name="Crous P."/>
            <person name="Grigoriev I."/>
        </authorList>
    </citation>
    <scope>NUCLEOTIDE SEQUENCE</scope>
    <source>
        <strain evidence="1">CBS 113818</strain>
    </source>
</reference>
<proteinExistence type="predicted"/>
<accession>A0A6A6ZK80</accession>
<dbReference type="Proteomes" id="UP000799424">
    <property type="component" value="Unassembled WGS sequence"/>
</dbReference>
<evidence type="ECO:0000313" key="1">
    <source>
        <dbReference type="EMBL" id="KAF2821288.1"/>
    </source>
</evidence>
<gene>
    <name evidence="1" type="ORF">CC86DRAFT_373656</name>
</gene>
<dbReference type="AlphaFoldDB" id="A0A6A6ZK80"/>
<organism evidence="1 2">
    <name type="scientific">Ophiobolus disseminans</name>
    <dbReference type="NCBI Taxonomy" id="1469910"/>
    <lineage>
        <taxon>Eukaryota</taxon>
        <taxon>Fungi</taxon>
        <taxon>Dikarya</taxon>
        <taxon>Ascomycota</taxon>
        <taxon>Pezizomycotina</taxon>
        <taxon>Dothideomycetes</taxon>
        <taxon>Pleosporomycetidae</taxon>
        <taxon>Pleosporales</taxon>
        <taxon>Pleosporineae</taxon>
        <taxon>Phaeosphaeriaceae</taxon>
        <taxon>Ophiobolus</taxon>
    </lineage>
</organism>